<feature type="compositionally biased region" description="Polar residues" evidence="3">
    <location>
        <begin position="1046"/>
        <end position="1055"/>
    </location>
</feature>
<feature type="repeat" description="ANK" evidence="2">
    <location>
        <begin position="913"/>
        <end position="945"/>
    </location>
</feature>
<feature type="region of interest" description="Disordered" evidence="3">
    <location>
        <begin position="1"/>
        <end position="33"/>
    </location>
</feature>
<feature type="repeat" description="ANK" evidence="2">
    <location>
        <begin position="880"/>
        <end position="912"/>
    </location>
</feature>
<reference evidence="5" key="1">
    <citation type="submission" date="2020-10" db="EMBL/GenBank/DDBJ databases">
        <title>High-Quality Genome Resource of Clonostachys rosea strain S41 by Oxford Nanopore Long-Read Sequencing.</title>
        <authorList>
            <person name="Wang H."/>
        </authorList>
    </citation>
    <scope>NUCLEOTIDE SEQUENCE</scope>
    <source>
        <strain evidence="5">S41</strain>
    </source>
</reference>
<sequence>MASTDRTHPRTGEDESFNDQRTHPRPSQNRSNRALAAEDYNVAWICALSIEQTAATAMLDNRHKPLVTNSCDMNEYTLGSIGTHNIVIACLSSLQYGTTIPGIAISTMSCSFPSINIWLMVGIGGGAPTREADVRLGDVVVGEQVIHKLRASHARTQSQVPDILLEMVQRFPQLAAWARPKVEDKLFESSIAHADDTLNCDSCNIMGLQIRPPRISEGPILHYGKIASSNELIKDASVRDRLSSELGAICFEKEAAEMTDIFPCLVIRGICDYSDSHKNKEWRQYASAVAAAYTVELLSMIPHENLLQELVSSEDRRNALLSLLDFKERESRQVNIKDAEAGTCEWILRHPCYLDWQDPSKFHKHHGFLWINGKPGAGKSTLMKFCFSRAQRSWSSAPDTTVISFFFNARGSPLGKTAEGMYRSLLYQILQEFPELQSSFNDLDSRQMSPANPTIETLQETFGRIVHNLGHRRLICYIDTLDECDEDQIRSMVKFFDQLGELASRTDKLLHICCSGRRYPHTSIQHGQKLILEDQPGHTDDLEKYVRGKLRVGTGKDAEDIIAKILDKSAGVFLWVVLVVGILNDNYRQGYDSLKRRLQELPAELSQVFKNIIMRDRDHMERFLLCIQWILYSKRPLRCEEFYFALASSLDPLESLVEWDRDIVTLEDMHRALLSSSRGLAELSNSKSNRTVQFIHESVQDYLIKENGIRDMLPDRWQNFAASSHSRLKERCYQYMKVNIEPVVELTSGVYLESTSNRKDTATRILTKFPFLEYATSYLLYHAEAATPLMSDYDFVRKFDIKSWLRLSNLFEKYDIRCHSLDTKMICILAENNFLGLLRMGIELGLDVGGSLILAAAKGYNDAARLLIEKGARINTRNSSGDTALCLAAANGHETATKLLLDTGAQVETQNNIGNRALHLASRRGHEIVVRRLLEHGADINARNKAGETCLFCALQTGGEAVVRVLLENGADITAVDRYGNTALMRASTPAIANLLAINGADTNLPNNLQAWEATPLASSNSHDGITRSLVEHDGTQTVTAVLPTNSGYASTSRGNKFRDPVTNPTFQESTNECIDDTDATVYSDASSTTFSRGEYYVSELAAHLASETRSLHLNQGMQTRISEALPEMLRVFALKIGYGASDKMHRDVMALVHKRRHEIAAAFADTGFSQENIIEEKITGADDIYRQKRVSDWLSSENFEQAVLEEYHPGSANCQNAPEPPQQIQEPDESDESEDVIESWIQDYREFIITTPAFEWLLARLRNEIRLVPMEPYNMQTIGKEIMSALPSSRVISKKMSSQSYRATFELEWDVFEFFEKQGYSRPPHEAFQGIITLTGSSSDAQAATCAQYLGQTWPSTAEDTIALMEEVLKGSQSDPPPRESFLCKNNPAD</sequence>
<dbReference type="Proteomes" id="UP000616885">
    <property type="component" value="Unassembled WGS sequence"/>
</dbReference>
<dbReference type="PANTHER" id="PTHR10039">
    <property type="entry name" value="AMELOGENIN"/>
    <property type="match status" value="1"/>
</dbReference>
<feature type="region of interest" description="Disordered" evidence="3">
    <location>
        <begin position="1371"/>
        <end position="1391"/>
    </location>
</feature>
<dbReference type="InterPro" id="IPR036770">
    <property type="entry name" value="Ankyrin_rpt-contain_sf"/>
</dbReference>
<evidence type="ECO:0000256" key="2">
    <source>
        <dbReference type="PROSITE-ProRule" id="PRU00023"/>
    </source>
</evidence>
<keyword evidence="1" id="KW-0677">Repeat</keyword>
<dbReference type="SUPFAM" id="SSF52540">
    <property type="entry name" value="P-loop containing nucleoside triphosphate hydrolases"/>
    <property type="match status" value="1"/>
</dbReference>
<keyword evidence="2" id="KW-0040">ANK repeat</keyword>
<evidence type="ECO:0000256" key="1">
    <source>
        <dbReference type="ARBA" id="ARBA00022737"/>
    </source>
</evidence>
<evidence type="ECO:0000259" key="4">
    <source>
        <dbReference type="Pfam" id="PF24883"/>
    </source>
</evidence>
<dbReference type="Pfam" id="PF24883">
    <property type="entry name" value="NPHP3_N"/>
    <property type="match status" value="1"/>
</dbReference>
<dbReference type="PANTHER" id="PTHR10039:SF5">
    <property type="entry name" value="NACHT DOMAIN-CONTAINING PROTEIN"/>
    <property type="match status" value="1"/>
</dbReference>
<dbReference type="InterPro" id="IPR027417">
    <property type="entry name" value="P-loop_NTPase"/>
</dbReference>
<dbReference type="InterPro" id="IPR002110">
    <property type="entry name" value="Ankyrin_rpt"/>
</dbReference>
<dbReference type="Pfam" id="PF12796">
    <property type="entry name" value="Ank_2"/>
    <property type="match status" value="1"/>
</dbReference>
<feature type="repeat" description="ANK" evidence="2">
    <location>
        <begin position="852"/>
        <end position="879"/>
    </location>
</feature>
<dbReference type="Gene3D" id="3.40.50.1580">
    <property type="entry name" value="Nucleoside phosphorylase domain"/>
    <property type="match status" value="1"/>
</dbReference>
<dbReference type="GO" id="GO:0009116">
    <property type="term" value="P:nucleoside metabolic process"/>
    <property type="evidence" value="ECO:0007669"/>
    <property type="project" value="InterPro"/>
</dbReference>
<feature type="region of interest" description="Disordered" evidence="3">
    <location>
        <begin position="1046"/>
        <end position="1065"/>
    </location>
</feature>
<evidence type="ECO:0000313" key="6">
    <source>
        <dbReference type="Proteomes" id="UP000616885"/>
    </source>
</evidence>
<gene>
    <name evidence="5" type="ORF">IM811_000390</name>
</gene>
<dbReference type="EMBL" id="JADCTT010000001">
    <property type="protein sequence ID" value="KAF9758696.1"/>
    <property type="molecule type" value="Genomic_DNA"/>
</dbReference>
<dbReference type="PRINTS" id="PR01415">
    <property type="entry name" value="ANKYRIN"/>
</dbReference>
<dbReference type="InterPro" id="IPR035994">
    <property type="entry name" value="Nucleoside_phosphorylase_sf"/>
</dbReference>
<dbReference type="SUPFAM" id="SSF48403">
    <property type="entry name" value="Ankyrin repeat"/>
    <property type="match status" value="1"/>
</dbReference>
<feature type="region of interest" description="Disordered" evidence="3">
    <location>
        <begin position="1211"/>
        <end position="1235"/>
    </location>
</feature>
<accession>A0A8H7NMR2</accession>
<organism evidence="5 6">
    <name type="scientific">Bionectria ochroleuca</name>
    <name type="common">Gliocladium roseum</name>
    <dbReference type="NCBI Taxonomy" id="29856"/>
    <lineage>
        <taxon>Eukaryota</taxon>
        <taxon>Fungi</taxon>
        <taxon>Dikarya</taxon>
        <taxon>Ascomycota</taxon>
        <taxon>Pezizomycotina</taxon>
        <taxon>Sordariomycetes</taxon>
        <taxon>Hypocreomycetidae</taxon>
        <taxon>Hypocreales</taxon>
        <taxon>Bionectriaceae</taxon>
        <taxon>Clonostachys</taxon>
    </lineage>
</organism>
<evidence type="ECO:0000313" key="5">
    <source>
        <dbReference type="EMBL" id="KAF9758696.1"/>
    </source>
</evidence>
<comment type="caution">
    <text evidence="5">The sequence shown here is derived from an EMBL/GenBank/DDBJ whole genome shotgun (WGS) entry which is preliminary data.</text>
</comment>
<dbReference type="SUPFAM" id="SSF53167">
    <property type="entry name" value="Purine and uridine phosphorylases"/>
    <property type="match status" value="1"/>
</dbReference>
<dbReference type="Gene3D" id="1.25.40.20">
    <property type="entry name" value="Ankyrin repeat-containing domain"/>
    <property type="match status" value="3"/>
</dbReference>
<feature type="repeat" description="ANK" evidence="2">
    <location>
        <begin position="946"/>
        <end position="978"/>
    </location>
</feature>
<dbReference type="Gene3D" id="3.40.50.300">
    <property type="entry name" value="P-loop containing nucleotide triphosphate hydrolases"/>
    <property type="match status" value="1"/>
</dbReference>
<feature type="compositionally biased region" description="Basic and acidic residues" evidence="3">
    <location>
        <begin position="1"/>
        <end position="22"/>
    </location>
</feature>
<dbReference type="PROSITE" id="PS50088">
    <property type="entry name" value="ANK_REPEAT"/>
    <property type="match status" value="4"/>
</dbReference>
<evidence type="ECO:0000256" key="3">
    <source>
        <dbReference type="SAM" id="MobiDB-lite"/>
    </source>
</evidence>
<dbReference type="SMART" id="SM00248">
    <property type="entry name" value="ANK"/>
    <property type="match status" value="5"/>
</dbReference>
<feature type="domain" description="Nephrocystin 3-like N-terminal" evidence="4">
    <location>
        <begin position="342"/>
        <end position="517"/>
    </location>
</feature>
<dbReference type="GO" id="GO:0003824">
    <property type="term" value="F:catalytic activity"/>
    <property type="evidence" value="ECO:0007669"/>
    <property type="project" value="InterPro"/>
</dbReference>
<dbReference type="Pfam" id="PF00023">
    <property type="entry name" value="Ank"/>
    <property type="match status" value="1"/>
</dbReference>
<proteinExistence type="predicted"/>
<dbReference type="PROSITE" id="PS50297">
    <property type="entry name" value="ANK_REP_REGION"/>
    <property type="match status" value="3"/>
</dbReference>
<name>A0A8H7NMR2_BIOOC</name>
<protein>
    <recommendedName>
        <fullName evidence="4">Nephrocystin 3-like N-terminal domain-containing protein</fullName>
    </recommendedName>
</protein>
<dbReference type="InterPro" id="IPR056884">
    <property type="entry name" value="NPHP3-like_N"/>
</dbReference>